<evidence type="ECO:0000256" key="5">
    <source>
        <dbReference type="ARBA" id="ARBA00023180"/>
    </source>
</evidence>
<comment type="subcellular location">
    <subcellularLocation>
        <location evidence="1">Cell membrane</location>
    </subcellularLocation>
</comment>
<accession>A0A512DKY3</accession>
<evidence type="ECO:0000256" key="2">
    <source>
        <dbReference type="ARBA" id="ARBA00022475"/>
    </source>
</evidence>
<keyword evidence="14" id="KW-1185">Reference proteome</keyword>
<evidence type="ECO:0000313" key="13">
    <source>
        <dbReference type="EMBL" id="GEO37126.1"/>
    </source>
</evidence>
<comment type="function">
    <text evidence="9">Glucanases play a role in cell expansion during growth, in cell-cell fusion during mating, and in spore release during sporulation. This enzyme may be involved in beta-glucan degradation. Active on laminarin and lichenan.</text>
</comment>
<feature type="transmembrane region" description="Helical" evidence="12">
    <location>
        <begin position="539"/>
        <end position="557"/>
    </location>
</feature>
<dbReference type="AlphaFoldDB" id="A0A512DKY3"/>
<dbReference type="GO" id="GO:0005886">
    <property type="term" value="C:plasma membrane"/>
    <property type="evidence" value="ECO:0007669"/>
    <property type="project" value="UniProtKB-SubCell"/>
</dbReference>
<keyword evidence="6" id="KW-0119">Carbohydrate metabolism</keyword>
<feature type="transmembrane region" description="Helical" evidence="12">
    <location>
        <begin position="415"/>
        <end position="438"/>
    </location>
</feature>
<evidence type="ECO:0000256" key="3">
    <source>
        <dbReference type="ARBA" id="ARBA00022801"/>
    </source>
</evidence>
<keyword evidence="5" id="KW-0325">Glycoprotein</keyword>
<keyword evidence="7" id="KW-0961">Cell wall biogenesis/degradation</keyword>
<dbReference type="RefSeq" id="WP_044433913.1">
    <property type="nucleotide sequence ID" value="NZ_BJYZ01000004.1"/>
</dbReference>
<keyword evidence="3" id="KW-0378">Hydrolase</keyword>
<comment type="caution">
    <text evidence="13">The sequence shown here is derived from an EMBL/GenBank/DDBJ whole genome shotgun (WGS) entry which is preliminary data.</text>
</comment>
<dbReference type="EMBL" id="BJYZ01000004">
    <property type="protein sequence ID" value="GEO37126.1"/>
    <property type="molecule type" value="Genomic_DNA"/>
</dbReference>
<gene>
    <name evidence="13" type="ORF">SAE02_12740</name>
</gene>
<evidence type="ECO:0000256" key="12">
    <source>
        <dbReference type="SAM" id="Phobius"/>
    </source>
</evidence>
<dbReference type="Proteomes" id="UP000321523">
    <property type="component" value="Unassembled WGS sequence"/>
</dbReference>
<evidence type="ECO:0000313" key="14">
    <source>
        <dbReference type="Proteomes" id="UP000321523"/>
    </source>
</evidence>
<keyword evidence="8" id="KW-0624">Polysaccharide degradation</keyword>
<keyword evidence="12" id="KW-0812">Transmembrane</keyword>
<dbReference type="InterPro" id="IPR017853">
    <property type="entry name" value="GH"/>
</dbReference>
<feature type="transmembrane region" description="Helical" evidence="12">
    <location>
        <begin position="450"/>
        <end position="467"/>
    </location>
</feature>
<evidence type="ECO:0000256" key="9">
    <source>
        <dbReference type="ARBA" id="ARBA00037649"/>
    </source>
</evidence>
<evidence type="ECO:0000256" key="11">
    <source>
        <dbReference type="ARBA" id="ARBA00043078"/>
    </source>
</evidence>
<sequence>MRVFLLIAVLAAAVLGNFALWALPNRPQPLEPPPGGKLQSVSFAPFRDGQSPLTMVYPTKAQIDEDLKLLKDEVMSVRTYTSREGLEHVPELARKYGIKVMQGAWIGSKPILNEEEVLAQIRLANKYPDVIDKVIVGNEVLLRNDRTVDQLIEYIRYVKAHVKQPVTYADVWEWWLKYPQVADEVDFITIHLLPYWEDIPTSVEGAEERILEAYREIHERFPGKPILVGEVGWPTAGRTRGPAETGLVNKARFINQFVRMAEREGFQYNIVEAFDQGWKSANEGTVGANWGLYSTDRERKFSLAGPVVENPYWVRHFALSSGLAVLAVLIAAATTPGLVSRLRPGRAILLALLAQGMASALVLAAHVAWTETYYTFETIRAALLFALEAVLAVAILESAARLLTDPSGKSTGRFAHLGDAAATLMATVAVVATALLVFDGRYRDFPVPDYLVPGLALPALGLIRVVLQGGGAKAFTVYGALTGRPGGPTPAPASSGQPLSLSEVAKAAPAAMAITVLLLLGAVGIVIREGTGNTEALQWAGLLVMTSIPFAAALLVARGGVSKSEDILSASH</sequence>
<evidence type="ECO:0000256" key="10">
    <source>
        <dbReference type="ARBA" id="ARBA00042373"/>
    </source>
</evidence>
<evidence type="ECO:0000256" key="6">
    <source>
        <dbReference type="ARBA" id="ARBA00023277"/>
    </source>
</evidence>
<dbReference type="PANTHER" id="PTHR16631">
    <property type="entry name" value="GLUCAN 1,3-BETA-GLUCOSIDASE"/>
    <property type="match status" value="1"/>
</dbReference>
<evidence type="ECO:0000256" key="8">
    <source>
        <dbReference type="ARBA" id="ARBA00023326"/>
    </source>
</evidence>
<reference evidence="13 14" key="1">
    <citation type="submission" date="2019-07" db="EMBL/GenBank/DDBJ databases">
        <title>Whole genome shotgun sequence of Skermanella aerolata NBRC 106429.</title>
        <authorList>
            <person name="Hosoyama A."/>
            <person name="Uohara A."/>
            <person name="Ohji S."/>
            <person name="Ichikawa N."/>
        </authorList>
    </citation>
    <scope>NUCLEOTIDE SEQUENCE [LARGE SCALE GENOMIC DNA]</scope>
    <source>
        <strain evidence="13 14">NBRC 106429</strain>
    </source>
</reference>
<dbReference type="OrthoDB" id="9806824at2"/>
<dbReference type="PANTHER" id="PTHR16631:SF17">
    <property type="entry name" value="GLUCAN ENDO-1,3-BETA-GLUCOSIDASE BTGC"/>
    <property type="match status" value="1"/>
</dbReference>
<dbReference type="Gene3D" id="3.20.20.80">
    <property type="entry name" value="Glycosidases"/>
    <property type="match status" value="1"/>
</dbReference>
<name>A0A512DKY3_9PROT</name>
<dbReference type="GO" id="GO:0016787">
    <property type="term" value="F:hydrolase activity"/>
    <property type="evidence" value="ECO:0007669"/>
    <property type="project" value="UniProtKB-KW"/>
</dbReference>
<organism evidence="13 14">
    <name type="scientific">Skermanella aerolata</name>
    <dbReference type="NCBI Taxonomy" id="393310"/>
    <lineage>
        <taxon>Bacteria</taxon>
        <taxon>Pseudomonadati</taxon>
        <taxon>Pseudomonadota</taxon>
        <taxon>Alphaproteobacteria</taxon>
        <taxon>Rhodospirillales</taxon>
        <taxon>Azospirillaceae</taxon>
        <taxon>Skermanella</taxon>
    </lineage>
</organism>
<keyword evidence="2" id="KW-1003">Cell membrane</keyword>
<evidence type="ECO:0000256" key="1">
    <source>
        <dbReference type="ARBA" id="ARBA00004236"/>
    </source>
</evidence>
<evidence type="ECO:0000256" key="4">
    <source>
        <dbReference type="ARBA" id="ARBA00023136"/>
    </source>
</evidence>
<dbReference type="SUPFAM" id="SSF51445">
    <property type="entry name" value="(Trans)glycosidases"/>
    <property type="match status" value="1"/>
</dbReference>
<dbReference type="InterPro" id="IPR050732">
    <property type="entry name" value="Beta-glucan_modifiers"/>
</dbReference>
<protein>
    <recommendedName>
        <fullName evidence="11">Endo-1,3-beta-glucanase btgC</fullName>
    </recommendedName>
    <alternativeName>
        <fullName evidence="10">Laminarinase btgC</fullName>
    </alternativeName>
</protein>
<feature type="transmembrane region" description="Helical" evidence="12">
    <location>
        <begin position="507"/>
        <end position="527"/>
    </location>
</feature>
<proteinExistence type="predicted"/>
<dbReference type="GO" id="GO:0000272">
    <property type="term" value="P:polysaccharide catabolic process"/>
    <property type="evidence" value="ECO:0007669"/>
    <property type="project" value="UniProtKB-KW"/>
</dbReference>
<evidence type="ECO:0000256" key="7">
    <source>
        <dbReference type="ARBA" id="ARBA00023316"/>
    </source>
</evidence>
<keyword evidence="12" id="KW-1133">Transmembrane helix</keyword>
<feature type="transmembrane region" description="Helical" evidence="12">
    <location>
        <begin position="347"/>
        <end position="369"/>
    </location>
</feature>
<dbReference type="GO" id="GO:0071555">
    <property type="term" value="P:cell wall organization"/>
    <property type="evidence" value="ECO:0007669"/>
    <property type="project" value="UniProtKB-KW"/>
</dbReference>
<keyword evidence="4 12" id="KW-0472">Membrane</keyword>
<feature type="transmembrane region" description="Helical" evidence="12">
    <location>
        <begin position="381"/>
        <end position="403"/>
    </location>
</feature>